<organism evidence="2 3">
    <name type="scientific">Candidatus Desulfolinea nitratireducens</name>
    <dbReference type="NCBI Taxonomy" id="2841698"/>
    <lineage>
        <taxon>Bacteria</taxon>
        <taxon>Bacillati</taxon>
        <taxon>Chloroflexota</taxon>
        <taxon>Anaerolineae</taxon>
        <taxon>Anaerolineales</taxon>
        <taxon>Anaerolineales incertae sedis</taxon>
        <taxon>Candidatus Desulfolinea</taxon>
    </lineage>
</organism>
<reference evidence="2 3" key="1">
    <citation type="submission" date="2020-08" db="EMBL/GenBank/DDBJ databases">
        <title>Bridging the membrane lipid divide: bacteria of the FCB group superphylum have the potential to synthesize archaeal ether lipids.</title>
        <authorList>
            <person name="Villanueva L."/>
            <person name="Von Meijenfeldt F.A.B."/>
            <person name="Westbye A.B."/>
            <person name="Yadav S."/>
            <person name="Hopmans E.C."/>
            <person name="Dutilh B.E."/>
            <person name="Sinninghe Damste J.S."/>
        </authorList>
    </citation>
    <scope>NUCLEOTIDE SEQUENCE [LARGE SCALE GENOMIC DNA]</scope>
    <source>
        <strain evidence="2">NIOZ-UU36</strain>
    </source>
</reference>
<dbReference type="Pfam" id="PF00814">
    <property type="entry name" value="TsaD"/>
    <property type="match status" value="1"/>
</dbReference>
<dbReference type="Gene3D" id="3.30.420.40">
    <property type="match status" value="2"/>
</dbReference>
<dbReference type="CDD" id="cd24032">
    <property type="entry name" value="ASKHA_NBD_TsaB"/>
    <property type="match status" value="1"/>
</dbReference>
<dbReference type="AlphaFoldDB" id="A0A8J6NL42"/>
<name>A0A8J6NL42_9CHLR</name>
<dbReference type="SUPFAM" id="SSF53067">
    <property type="entry name" value="Actin-like ATPase domain"/>
    <property type="match status" value="2"/>
</dbReference>
<dbReference type="InterPro" id="IPR043129">
    <property type="entry name" value="ATPase_NBD"/>
</dbReference>
<dbReference type="PANTHER" id="PTHR11735">
    <property type="entry name" value="TRNA N6-ADENOSINE THREONYLCARBAMOYLTRANSFERASE"/>
    <property type="match status" value="1"/>
</dbReference>
<dbReference type="PANTHER" id="PTHR11735:SF11">
    <property type="entry name" value="TRNA THREONYLCARBAMOYLADENOSINE BIOSYNTHESIS PROTEIN TSAB"/>
    <property type="match status" value="1"/>
</dbReference>
<sequence>MLLAVDTSTTQVGIALYDGVQIIGETLWHGKLRHTTSLAPAIAELFKRTNATMDDLAALGVALGPGSFTSLRVGLALVKGLALSRHLPLIGIPTLDSLAAAQPLRDIPLAAILQAGRGRLALGWYHASDNGVWQSDGEISVLNLDELIKTIESPTMICGELSEEERSILAKKRDLIELGSPVQSTRRPAFLAELAWKRWQAGDTDEAASLAPIYLQVGASIPA</sequence>
<dbReference type="EMBL" id="JACNJN010000093">
    <property type="protein sequence ID" value="MBC8335178.1"/>
    <property type="molecule type" value="Genomic_DNA"/>
</dbReference>
<dbReference type="NCBIfam" id="TIGR03725">
    <property type="entry name" value="T6A_YeaZ"/>
    <property type="match status" value="1"/>
</dbReference>
<dbReference type="GO" id="GO:0002949">
    <property type="term" value="P:tRNA threonylcarbamoyladenosine modification"/>
    <property type="evidence" value="ECO:0007669"/>
    <property type="project" value="InterPro"/>
</dbReference>
<proteinExistence type="predicted"/>
<comment type="caution">
    <text evidence="2">The sequence shown here is derived from an EMBL/GenBank/DDBJ whole genome shotgun (WGS) entry which is preliminary data.</text>
</comment>
<evidence type="ECO:0000259" key="1">
    <source>
        <dbReference type="Pfam" id="PF00814"/>
    </source>
</evidence>
<dbReference type="InterPro" id="IPR000905">
    <property type="entry name" value="Gcp-like_dom"/>
</dbReference>
<dbReference type="GO" id="GO:0005829">
    <property type="term" value="C:cytosol"/>
    <property type="evidence" value="ECO:0007669"/>
    <property type="project" value="TreeGrafter"/>
</dbReference>
<feature type="domain" description="Gcp-like" evidence="1">
    <location>
        <begin position="33"/>
        <end position="123"/>
    </location>
</feature>
<gene>
    <name evidence="2" type="primary">tsaB</name>
    <name evidence="2" type="ORF">H8E29_07940</name>
</gene>
<protein>
    <submittedName>
        <fullName evidence="2">tRNA (Adenosine(37)-N6)-threonylcarbamoyltransferase complex dimerization subunit type 1 TsaB</fullName>
    </submittedName>
</protein>
<accession>A0A8J6NL42</accession>
<evidence type="ECO:0000313" key="2">
    <source>
        <dbReference type="EMBL" id="MBC8335178.1"/>
    </source>
</evidence>
<evidence type="ECO:0000313" key="3">
    <source>
        <dbReference type="Proteomes" id="UP000614469"/>
    </source>
</evidence>
<dbReference type="Proteomes" id="UP000614469">
    <property type="component" value="Unassembled WGS sequence"/>
</dbReference>
<dbReference type="InterPro" id="IPR022496">
    <property type="entry name" value="T6A_TsaB"/>
</dbReference>